<dbReference type="InterPro" id="IPR020039">
    <property type="entry name" value="PseF"/>
</dbReference>
<evidence type="ECO:0000313" key="1">
    <source>
        <dbReference type="EMBL" id="CAB4749977.1"/>
    </source>
</evidence>
<dbReference type="EMBL" id="CAEZZK010000009">
    <property type="protein sequence ID" value="CAB4749977.1"/>
    <property type="molecule type" value="Genomic_DNA"/>
</dbReference>
<dbReference type="GO" id="GO:0008781">
    <property type="term" value="F:N-acylneuraminate cytidylyltransferase activity"/>
    <property type="evidence" value="ECO:0007669"/>
    <property type="project" value="TreeGrafter"/>
</dbReference>
<dbReference type="PANTHER" id="PTHR21485">
    <property type="entry name" value="HAD SUPERFAMILY MEMBERS CMAS AND KDSC"/>
    <property type="match status" value="1"/>
</dbReference>
<dbReference type="AlphaFoldDB" id="A0A6J6TU93"/>
<organism evidence="1">
    <name type="scientific">freshwater metagenome</name>
    <dbReference type="NCBI Taxonomy" id="449393"/>
    <lineage>
        <taxon>unclassified sequences</taxon>
        <taxon>metagenomes</taxon>
        <taxon>ecological metagenomes</taxon>
    </lineage>
</organism>
<dbReference type="InterPro" id="IPR050793">
    <property type="entry name" value="CMP-NeuNAc_synthase"/>
</dbReference>
<dbReference type="Gene3D" id="3.90.550.10">
    <property type="entry name" value="Spore Coat Polysaccharide Biosynthesis Protein SpsA, Chain A"/>
    <property type="match status" value="1"/>
</dbReference>
<name>A0A6J6TU93_9ZZZZ</name>
<reference evidence="1" key="1">
    <citation type="submission" date="2020-05" db="EMBL/GenBank/DDBJ databases">
        <authorList>
            <person name="Chiriac C."/>
            <person name="Salcher M."/>
            <person name="Ghai R."/>
            <person name="Kavagutti S V."/>
        </authorList>
    </citation>
    <scope>NUCLEOTIDE SEQUENCE</scope>
</reference>
<gene>
    <name evidence="1" type="ORF">UFOPK2855_00100</name>
</gene>
<dbReference type="CDD" id="cd02513">
    <property type="entry name" value="CMP-NeuAc_Synthase"/>
    <property type="match status" value="1"/>
</dbReference>
<dbReference type="InterPro" id="IPR003329">
    <property type="entry name" value="Cytidylyl_trans"/>
</dbReference>
<protein>
    <submittedName>
        <fullName evidence="1">Unannotated protein</fullName>
    </submittedName>
</protein>
<proteinExistence type="predicted"/>
<dbReference type="NCBIfam" id="TIGR03584">
    <property type="entry name" value="PseF"/>
    <property type="match status" value="1"/>
</dbReference>
<sequence length="230" mass="25905">MRIAIIPARGGSKRIPRKNIRSFAGRPIIEWPISAALDSGLFDKIIVSTDDEEIAEVGRRAGATVPFMRPQHLADDFADTKAVVQHSIAELKLDGAPELQVCCFYPTSAFVDAQLIKDGLNRLNSETVDFVLSITALDSIVYRSFTTTNDKRIQMLFPENYSKRTQDFPQLFCDAAQFYWATVKVWQSNSDILGPNSVGIFLDPSRVQDIDTERDWDIAEEIFLKKERSA</sequence>
<dbReference type="PANTHER" id="PTHR21485:SF6">
    <property type="entry name" value="N-ACYLNEURAMINATE CYTIDYLYLTRANSFERASE-RELATED"/>
    <property type="match status" value="1"/>
</dbReference>
<dbReference type="SUPFAM" id="SSF53448">
    <property type="entry name" value="Nucleotide-diphospho-sugar transferases"/>
    <property type="match status" value="1"/>
</dbReference>
<accession>A0A6J6TU93</accession>
<dbReference type="Pfam" id="PF02348">
    <property type="entry name" value="CTP_transf_3"/>
    <property type="match status" value="1"/>
</dbReference>
<dbReference type="InterPro" id="IPR029044">
    <property type="entry name" value="Nucleotide-diphossugar_trans"/>
</dbReference>